<dbReference type="STRING" id="400668.Mmwyl1_1202"/>
<dbReference type="OrthoDB" id="8655355at2"/>
<dbReference type="KEGG" id="mmw:Mmwyl1_1202"/>
<protein>
    <recommendedName>
        <fullName evidence="2">Type VI secretion system lipoprotein TssJ</fullName>
    </recommendedName>
</protein>
<dbReference type="HOGENOM" id="CLU_092347_4_0_6"/>
<dbReference type="Pfam" id="PF12790">
    <property type="entry name" value="T6SS-SciN"/>
    <property type="match status" value="1"/>
</dbReference>
<evidence type="ECO:0008006" key="2">
    <source>
        <dbReference type="Google" id="ProtNLM"/>
    </source>
</evidence>
<reference evidence="1" key="1">
    <citation type="submission" date="2007-06" db="EMBL/GenBank/DDBJ databases">
        <title>Complete sequence of Marinomonas sp. MWYL1.</title>
        <authorList>
            <consortium name="US DOE Joint Genome Institute"/>
            <person name="Copeland A."/>
            <person name="Lucas S."/>
            <person name="Lapidus A."/>
            <person name="Barry K."/>
            <person name="Glavina del Rio T."/>
            <person name="Dalin E."/>
            <person name="Tice H."/>
            <person name="Pitluck S."/>
            <person name="Kiss H."/>
            <person name="Brettin T."/>
            <person name="Bruce D."/>
            <person name="Detter J.C."/>
            <person name="Han C."/>
            <person name="Schmutz J."/>
            <person name="Larimer F."/>
            <person name="Land M."/>
            <person name="Hauser L."/>
            <person name="Kyrpides N."/>
            <person name="Kim E."/>
            <person name="Johnston A.W.B."/>
            <person name="Todd J.D."/>
            <person name="Rogers R."/>
            <person name="Wexler M."/>
            <person name="Bond P.L."/>
            <person name="Li Y."/>
            <person name="Richardson P."/>
        </authorList>
    </citation>
    <scope>NUCLEOTIDE SEQUENCE [LARGE SCALE GENOMIC DNA]</scope>
    <source>
        <strain evidence="1">MWYL1</strain>
    </source>
</reference>
<dbReference type="InterPro" id="IPR017734">
    <property type="entry name" value="T6SS_SciN"/>
</dbReference>
<evidence type="ECO:0000313" key="1">
    <source>
        <dbReference type="EMBL" id="ABR70131.1"/>
    </source>
</evidence>
<dbReference type="PANTHER" id="PTHR37625:SF5">
    <property type="entry name" value="LIPOPROTEIN"/>
    <property type="match status" value="1"/>
</dbReference>
<dbReference type="PANTHER" id="PTHR37625">
    <property type="entry name" value="OUTER MEMBRANE LIPOPROTEIN-RELATED"/>
    <property type="match status" value="1"/>
</dbReference>
<sequence>MQSSQLLKLLTPFLLMVFLAGCSTSQKVKPEDRITRVTFSLFAGEKVNAGESGTPAPVEIQVYELVDDSMLMSADFDMINKDYEKALKNNFVKTYDYVLTPGQFKFVGDFEIDEETNYIGVVAKFAEPDKSDWKKAVKILNRGRIYHLLMYFDGYEIKLERVE</sequence>
<accession>A6VUK2</accession>
<dbReference type="AlphaFoldDB" id="A6VUK2"/>
<dbReference type="InterPro" id="IPR038706">
    <property type="entry name" value="Type_VI_SciN-like_sf"/>
</dbReference>
<name>A6VUK2_MARMS</name>
<dbReference type="eggNOG" id="COG3521">
    <property type="taxonomic scope" value="Bacteria"/>
</dbReference>
<organism evidence="1">
    <name type="scientific">Marinomonas sp. (strain MWYL1)</name>
    <dbReference type="NCBI Taxonomy" id="400668"/>
    <lineage>
        <taxon>Bacteria</taxon>
        <taxon>Pseudomonadati</taxon>
        <taxon>Pseudomonadota</taxon>
        <taxon>Gammaproteobacteria</taxon>
        <taxon>Oceanospirillales</taxon>
        <taxon>Oceanospirillaceae</taxon>
        <taxon>Marinomonas</taxon>
    </lineage>
</organism>
<dbReference type="Gene3D" id="2.60.40.4150">
    <property type="entry name" value="Type VI secretion system, lipoprotein SciN"/>
    <property type="match status" value="1"/>
</dbReference>
<dbReference type="EMBL" id="CP000749">
    <property type="protein sequence ID" value="ABR70131.1"/>
    <property type="molecule type" value="Genomic_DNA"/>
</dbReference>
<proteinExistence type="predicted"/>
<dbReference type="NCBIfam" id="TIGR03352">
    <property type="entry name" value="VI_chp_3"/>
    <property type="match status" value="1"/>
</dbReference>
<gene>
    <name evidence="1" type="ordered locus">Mmwyl1_1202</name>
</gene>